<keyword evidence="4 6" id="KW-1133">Transmembrane helix</keyword>
<gene>
    <name evidence="7" type="ORF">D4A47_07175</name>
</gene>
<keyword evidence="3 6" id="KW-0812">Transmembrane</keyword>
<dbReference type="PANTHER" id="PTHR30250">
    <property type="entry name" value="PST FAMILY PREDICTED COLANIC ACID TRANSPORTER"/>
    <property type="match status" value="1"/>
</dbReference>
<evidence type="ECO:0000256" key="3">
    <source>
        <dbReference type="ARBA" id="ARBA00022692"/>
    </source>
</evidence>
<keyword evidence="8" id="KW-1185">Reference proteome</keyword>
<evidence type="ECO:0000256" key="5">
    <source>
        <dbReference type="ARBA" id="ARBA00023136"/>
    </source>
</evidence>
<feature type="transmembrane region" description="Helical" evidence="6">
    <location>
        <begin position="44"/>
        <end position="67"/>
    </location>
</feature>
<dbReference type="InterPro" id="IPR002797">
    <property type="entry name" value="Polysacc_synth"/>
</dbReference>
<feature type="transmembrane region" description="Helical" evidence="6">
    <location>
        <begin position="317"/>
        <end position="338"/>
    </location>
</feature>
<evidence type="ECO:0000313" key="8">
    <source>
        <dbReference type="Proteomes" id="UP000276301"/>
    </source>
</evidence>
<feature type="transmembrane region" description="Helical" evidence="6">
    <location>
        <begin position="130"/>
        <end position="150"/>
    </location>
</feature>
<dbReference type="PANTHER" id="PTHR30250:SF21">
    <property type="entry name" value="LIPID II FLIPPASE MURJ"/>
    <property type="match status" value="1"/>
</dbReference>
<comment type="caution">
    <text evidence="7">The sequence shown here is derived from an EMBL/GenBank/DDBJ whole genome shotgun (WGS) entry which is preliminary data.</text>
</comment>
<dbReference type="RefSeq" id="WP_121586765.1">
    <property type="nucleotide sequence ID" value="NZ_RCHT01000009.1"/>
</dbReference>
<proteinExistence type="predicted"/>
<accession>A0A498D0Q8</accession>
<dbReference type="Pfam" id="PF01943">
    <property type="entry name" value="Polysacc_synt"/>
    <property type="match status" value="1"/>
</dbReference>
<dbReference type="AlphaFoldDB" id="A0A498D0Q8"/>
<dbReference type="EMBL" id="RCHT01000009">
    <property type="protein sequence ID" value="RLL11395.1"/>
    <property type="molecule type" value="Genomic_DNA"/>
</dbReference>
<keyword evidence="5 6" id="KW-0472">Membrane</keyword>
<feature type="transmembrane region" description="Helical" evidence="6">
    <location>
        <begin position="350"/>
        <end position="372"/>
    </location>
</feature>
<evidence type="ECO:0000256" key="4">
    <source>
        <dbReference type="ARBA" id="ARBA00022989"/>
    </source>
</evidence>
<comment type="subcellular location">
    <subcellularLocation>
        <location evidence="1">Cell membrane</location>
        <topology evidence="1">Multi-pass membrane protein</topology>
    </subcellularLocation>
</comment>
<organism evidence="7 8">
    <name type="scientific">Anaerotruncus massiliensis</name>
    <name type="common">ex Liu et al. 2021</name>
    <dbReference type="NCBI Taxonomy" id="2321404"/>
    <lineage>
        <taxon>Bacteria</taxon>
        <taxon>Bacillati</taxon>
        <taxon>Bacillota</taxon>
        <taxon>Clostridia</taxon>
        <taxon>Eubacteriales</taxon>
        <taxon>Oscillospiraceae</taxon>
        <taxon>Anaerotruncus</taxon>
    </lineage>
</organism>
<dbReference type="Proteomes" id="UP000276301">
    <property type="component" value="Unassembled WGS sequence"/>
</dbReference>
<evidence type="ECO:0000256" key="6">
    <source>
        <dbReference type="SAM" id="Phobius"/>
    </source>
</evidence>
<feature type="transmembrane region" description="Helical" evidence="6">
    <location>
        <begin position="162"/>
        <end position="180"/>
    </location>
</feature>
<feature type="transmembrane region" description="Helical" evidence="6">
    <location>
        <begin position="470"/>
        <end position="491"/>
    </location>
</feature>
<feature type="transmembrane region" description="Helical" evidence="6">
    <location>
        <begin position="88"/>
        <end position="110"/>
    </location>
</feature>
<dbReference type="Pfam" id="PF01554">
    <property type="entry name" value="MatE"/>
    <property type="match status" value="1"/>
</dbReference>
<protein>
    <submittedName>
        <fullName evidence="7">Uncharacterized protein</fullName>
    </submittedName>
</protein>
<feature type="transmembrane region" description="Helical" evidence="6">
    <location>
        <begin position="267"/>
        <end position="296"/>
    </location>
</feature>
<dbReference type="InterPro" id="IPR050833">
    <property type="entry name" value="Poly_Biosynth_Transport"/>
</dbReference>
<feature type="transmembrane region" description="Helical" evidence="6">
    <location>
        <begin position="186"/>
        <end position="207"/>
    </location>
</feature>
<dbReference type="InterPro" id="IPR002528">
    <property type="entry name" value="MATE_fam"/>
</dbReference>
<dbReference type="GO" id="GO:0015297">
    <property type="term" value="F:antiporter activity"/>
    <property type="evidence" value="ECO:0007669"/>
    <property type="project" value="InterPro"/>
</dbReference>
<feature type="transmembrane region" description="Helical" evidence="6">
    <location>
        <begin position="7"/>
        <end position="32"/>
    </location>
</feature>
<dbReference type="GO" id="GO:0005886">
    <property type="term" value="C:plasma membrane"/>
    <property type="evidence" value="ECO:0007669"/>
    <property type="project" value="UniProtKB-SubCell"/>
</dbReference>
<name>A0A498D0Q8_9FIRM</name>
<evidence type="ECO:0000256" key="1">
    <source>
        <dbReference type="ARBA" id="ARBA00004651"/>
    </source>
</evidence>
<reference evidence="7 8" key="1">
    <citation type="submission" date="2018-10" db="EMBL/GenBank/DDBJ databases">
        <title>Anaerotruncus faecis sp. nov., isolated from human feces.</title>
        <authorList>
            <person name="Wang Y.-J."/>
        </authorList>
    </citation>
    <scope>NUCLEOTIDE SEQUENCE [LARGE SCALE GENOMIC DNA]</scope>
    <source>
        <strain evidence="7 8">22A2-44</strain>
    </source>
</reference>
<dbReference type="GO" id="GO:0042910">
    <property type="term" value="F:xenobiotic transmembrane transporter activity"/>
    <property type="evidence" value="ECO:0007669"/>
    <property type="project" value="InterPro"/>
</dbReference>
<keyword evidence="2" id="KW-1003">Cell membrane</keyword>
<sequence length="498" mass="52956">MKKIQRFFLNAMIMTATSLLMNAVGVWFNLYISGKIGAEGMGVFQLIMSVYSFTVTFAASGINLASTRLVAEEAASPNGNVKGAMRRCFGYALLFGGAASLFLFFAAPFIGETCLGSVQTVRPLKTMALSMPFIAMSCALNGYFTAVGRVAKSAASQIFEQFLKISLSIVGLTFLMPPGLEYACLAITGSGVIAEGLSFVSSLALYLGDSRGFRRKGAPKNRLTGRLFGIALPMAMSSYLRSGLATVKNLLVPVRLQAGGLAAGASFAVFGAVHGIALPVILFPAAFLNSFSSLIVPEIAQRHSRGQSISHLIQRMFALNLCCSIGVCGVLFAFSHEIGAAVSQNPDVGVYIRLLAPVIPVMYLDTAVDCMLKGMDEQLSVMRYNVADAAISMVLVYLLLPVLGIKGYILVIVLSEVFNFTLSLGRLIRVAKFEVDITERVVKPLLCAAISVLAARILSRAGLPLPGSPIGFALLLALVSAGCYLLLLHLAGCDPRRV</sequence>
<evidence type="ECO:0000256" key="2">
    <source>
        <dbReference type="ARBA" id="ARBA00022475"/>
    </source>
</evidence>
<evidence type="ECO:0000313" key="7">
    <source>
        <dbReference type="EMBL" id="RLL11395.1"/>
    </source>
</evidence>
<feature type="transmembrane region" description="Helical" evidence="6">
    <location>
        <begin position="227"/>
        <end position="247"/>
    </location>
</feature>